<dbReference type="Proteomes" id="UP000694240">
    <property type="component" value="Chromosome 3"/>
</dbReference>
<reference evidence="1 2" key="1">
    <citation type="submission" date="2020-12" db="EMBL/GenBank/DDBJ databases">
        <title>Concerted genomic and epigenomic changes stabilize Arabidopsis allopolyploids.</title>
        <authorList>
            <person name="Chen Z."/>
        </authorList>
    </citation>
    <scope>NUCLEOTIDE SEQUENCE [LARGE SCALE GENOMIC DNA]</scope>
    <source>
        <strain evidence="1">Allo738</strain>
        <tissue evidence="1">Leaf</tissue>
    </source>
</reference>
<organism evidence="1 2">
    <name type="scientific">Arabidopsis thaliana x Arabidopsis arenosa</name>
    <dbReference type="NCBI Taxonomy" id="1240361"/>
    <lineage>
        <taxon>Eukaryota</taxon>
        <taxon>Viridiplantae</taxon>
        <taxon>Streptophyta</taxon>
        <taxon>Embryophyta</taxon>
        <taxon>Tracheophyta</taxon>
        <taxon>Spermatophyta</taxon>
        <taxon>Magnoliopsida</taxon>
        <taxon>eudicotyledons</taxon>
        <taxon>Gunneridae</taxon>
        <taxon>Pentapetalae</taxon>
        <taxon>rosids</taxon>
        <taxon>malvids</taxon>
        <taxon>Brassicales</taxon>
        <taxon>Brassicaceae</taxon>
        <taxon>Camelineae</taxon>
        <taxon>Arabidopsis</taxon>
    </lineage>
</organism>
<evidence type="ECO:0000313" key="1">
    <source>
        <dbReference type="EMBL" id="KAG7627250.1"/>
    </source>
</evidence>
<comment type="caution">
    <text evidence="1">The sequence shown here is derived from an EMBL/GenBank/DDBJ whole genome shotgun (WGS) entry which is preliminary data.</text>
</comment>
<dbReference type="AlphaFoldDB" id="A0A8T2EY27"/>
<sequence length="224" mass="24767">MKNHVPTLELHAARGVYHSMLIQAEPPDAPYRNNPKQHQGMTLESQNRMKANLLSLSAGQIVSRTKPFQGGGDDIRMRADIAADGFIDGPPDRLADEPAEELSDGLLEGLSEEPADELDDSPFLLDEPPDYFEDFLLFIFTLMKTTSCLGVPKMTHKLFLCVEPTKEKVAFSDKATSFSAPIEILLFNLDPPSIQGYLRRPLILKDLHISSATIIDAPLLKPNG</sequence>
<protein>
    <submittedName>
        <fullName evidence="1">Uncharacterized protein</fullName>
    </submittedName>
</protein>
<dbReference type="EMBL" id="JAEFBK010000003">
    <property type="protein sequence ID" value="KAG7627250.1"/>
    <property type="molecule type" value="Genomic_DNA"/>
</dbReference>
<keyword evidence="2" id="KW-1185">Reference proteome</keyword>
<evidence type="ECO:0000313" key="2">
    <source>
        <dbReference type="Proteomes" id="UP000694240"/>
    </source>
</evidence>
<name>A0A8T2EY27_9BRAS</name>
<proteinExistence type="predicted"/>
<gene>
    <name evidence="1" type="ORF">ISN45_At03g035730</name>
</gene>
<accession>A0A8T2EY27</accession>